<feature type="region of interest" description="Disordered" evidence="7">
    <location>
        <begin position="1"/>
        <end position="22"/>
    </location>
</feature>
<dbReference type="InterPro" id="IPR003439">
    <property type="entry name" value="ABC_transporter-like_ATP-bd"/>
</dbReference>
<evidence type="ECO:0000256" key="3">
    <source>
        <dbReference type="ARBA" id="ARBA00022741"/>
    </source>
</evidence>
<dbReference type="RefSeq" id="WP_344799571.1">
    <property type="nucleotide sequence ID" value="NZ_BAABBN010000007.1"/>
</dbReference>
<keyword evidence="6 8" id="KW-0472">Membrane</keyword>
<dbReference type="PROSITE" id="PS00211">
    <property type="entry name" value="ABC_TRANSPORTER_1"/>
    <property type="match status" value="1"/>
</dbReference>
<dbReference type="InterPro" id="IPR036640">
    <property type="entry name" value="ABC1_TM_sf"/>
</dbReference>
<dbReference type="Proteomes" id="UP001501565">
    <property type="component" value="Unassembled WGS sequence"/>
</dbReference>
<organism evidence="11 12">
    <name type="scientific">Litoribacillus peritrichatus</name>
    <dbReference type="NCBI Taxonomy" id="718191"/>
    <lineage>
        <taxon>Bacteria</taxon>
        <taxon>Pseudomonadati</taxon>
        <taxon>Pseudomonadota</taxon>
        <taxon>Gammaproteobacteria</taxon>
        <taxon>Oceanospirillales</taxon>
        <taxon>Oceanospirillaceae</taxon>
        <taxon>Litoribacillus</taxon>
    </lineage>
</organism>
<gene>
    <name evidence="11" type="ORF">GCM10022277_31990</name>
</gene>
<evidence type="ECO:0000259" key="10">
    <source>
        <dbReference type="PROSITE" id="PS50929"/>
    </source>
</evidence>
<comment type="caution">
    <text evidence="11">The sequence shown here is derived from an EMBL/GenBank/DDBJ whole genome shotgun (WGS) entry which is preliminary data.</text>
</comment>
<dbReference type="Pfam" id="PF00005">
    <property type="entry name" value="ABC_tran"/>
    <property type="match status" value="1"/>
</dbReference>
<keyword evidence="5 8" id="KW-1133">Transmembrane helix</keyword>
<name>A0ABP7MYB6_9GAMM</name>
<dbReference type="InterPro" id="IPR017871">
    <property type="entry name" value="ABC_transporter-like_CS"/>
</dbReference>
<dbReference type="Pfam" id="PF00664">
    <property type="entry name" value="ABC_membrane"/>
    <property type="match status" value="1"/>
</dbReference>
<dbReference type="SUPFAM" id="SSF52540">
    <property type="entry name" value="P-loop containing nucleoside triphosphate hydrolases"/>
    <property type="match status" value="1"/>
</dbReference>
<dbReference type="Gene3D" id="3.40.50.300">
    <property type="entry name" value="P-loop containing nucleotide triphosphate hydrolases"/>
    <property type="match status" value="1"/>
</dbReference>
<evidence type="ECO:0000256" key="8">
    <source>
        <dbReference type="SAM" id="Phobius"/>
    </source>
</evidence>
<evidence type="ECO:0000313" key="11">
    <source>
        <dbReference type="EMBL" id="GAA3932738.1"/>
    </source>
</evidence>
<evidence type="ECO:0000256" key="1">
    <source>
        <dbReference type="ARBA" id="ARBA00004651"/>
    </source>
</evidence>
<proteinExistence type="predicted"/>
<evidence type="ECO:0000256" key="6">
    <source>
        <dbReference type="ARBA" id="ARBA00023136"/>
    </source>
</evidence>
<dbReference type="CDD" id="cd07346">
    <property type="entry name" value="ABC_6TM_exporters"/>
    <property type="match status" value="1"/>
</dbReference>
<evidence type="ECO:0000313" key="12">
    <source>
        <dbReference type="Proteomes" id="UP001501565"/>
    </source>
</evidence>
<dbReference type="InterPro" id="IPR011527">
    <property type="entry name" value="ABC1_TM_dom"/>
</dbReference>
<evidence type="ECO:0000256" key="5">
    <source>
        <dbReference type="ARBA" id="ARBA00022989"/>
    </source>
</evidence>
<feature type="transmembrane region" description="Helical" evidence="8">
    <location>
        <begin position="204"/>
        <end position="221"/>
    </location>
</feature>
<reference evidence="12" key="1">
    <citation type="journal article" date="2019" name="Int. J. Syst. Evol. Microbiol.">
        <title>The Global Catalogue of Microorganisms (GCM) 10K type strain sequencing project: providing services to taxonomists for standard genome sequencing and annotation.</title>
        <authorList>
            <consortium name="The Broad Institute Genomics Platform"/>
            <consortium name="The Broad Institute Genome Sequencing Center for Infectious Disease"/>
            <person name="Wu L."/>
            <person name="Ma J."/>
        </authorList>
    </citation>
    <scope>NUCLEOTIDE SEQUENCE [LARGE SCALE GENOMIC DNA]</scope>
    <source>
        <strain evidence="12">JCM 17551</strain>
    </source>
</reference>
<keyword evidence="2 8" id="KW-0812">Transmembrane</keyword>
<keyword evidence="3" id="KW-0547">Nucleotide-binding</keyword>
<dbReference type="SUPFAM" id="SSF90123">
    <property type="entry name" value="ABC transporter transmembrane region"/>
    <property type="match status" value="1"/>
</dbReference>
<dbReference type="PANTHER" id="PTHR24221:SF233">
    <property type="entry name" value="ATP-BINDING_PERMEASE FUSION ABC TRANSPORTER-RELATED"/>
    <property type="match status" value="1"/>
</dbReference>
<evidence type="ECO:0000256" key="7">
    <source>
        <dbReference type="SAM" id="MobiDB-lite"/>
    </source>
</evidence>
<evidence type="ECO:0000256" key="2">
    <source>
        <dbReference type="ARBA" id="ARBA00022692"/>
    </source>
</evidence>
<keyword evidence="4 11" id="KW-0067">ATP-binding</keyword>
<feature type="transmembrane region" description="Helical" evidence="8">
    <location>
        <begin position="316"/>
        <end position="337"/>
    </location>
</feature>
<dbReference type="GO" id="GO:0005524">
    <property type="term" value="F:ATP binding"/>
    <property type="evidence" value="ECO:0007669"/>
    <property type="project" value="UniProtKB-KW"/>
</dbReference>
<dbReference type="InterPro" id="IPR003593">
    <property type="entry name" value="AAA+_ATPase"/>
</dbReference>
<comment type="subcellular location">
    <subcellularLocation>
        <location evidence="1">Cell membrane</location>
        <topology evidence="1">Multi-pass membrane protein</topology>
    </subcellularLocation>
</comment>
<dbReference type="PANTHER" id="PTHR24221">
    <property type="entry name" value="ATP-BINDING CASSETTE SUB-FAMILY B"/>
    <property type="match status" value="1"/>
</dbReference>
<evidence type="ECO:0000259" key="9">
    <source>
        <dbReference type="PROSITE" id="PS50893"/>
    </source>
</evidence>
<feature type="transmembrane region" description="Helical" evidence="8">
    <location>
        <begin position="181"/>
        <end position="198"/>
    </location>
</feature>
<dbReference type="PROSITE" id="PS50893">
    <property type="entry name" value="ABC_TRANSPORTER_2"/>
    <property type="match status" value="1"/>
</dbReference>
<protein>
    <submittedName>
        <fullName evidence="11">ABC transporter ATP-binding protein</fullName>
    </submittedName>
</protein>
<evidence type="ECO:0000256" key="4">
    <source>
        <dbReference type="ARBA" id="ARBA00022840"/>
    </source>
</evidence>
<keyword evidence="12" id="KW-1185">Reference proteome</keyword>
<dbReference type="SMART" id="SM00382">
    <property type="entry name" value="AAA"/>
    <property type="match status" value="1"/>
</dbReference>
<dbReference type="EMBL" id="BAABBN010000007">
    <property type="protein sequence ID" value="GAA3932738.1"/>
    <property type="molecule type" value="Genomic_DNA"/>
</dbReference>
<dbReference type="InterPro" id="IPR027417">
    <property type="entry name" value="P-loop_NTPase"/>
</dbReference>
<accession>A0ABP7MYB6</accession>
<feature type="transmembrane region" description="Helical" evidence="8">
    <location>
        <begin position="96"/>
        <end position="119"/>
    </location>
</feature>
<sequence>MTNSVVDSNSVNQGSSSSLNVSEVPSKFDQTFFKNLLLKHRKELIYAHLIAIVATVIAVPLPLLLPVLVDEVLLDKPAGAIDFLQSVLPSSWHAPAGFIVAMTVISIVLRVASMLLNVWQSRQLTIVSKDLIFRMRVRLLNQLSRVSMREYELLGSGGLASKFVTDLDTIDRFVSVSVSRLLVAVLTIVGTAVILLWMHWPLALFILFLNPVVIYCTMVLGKKVKTLKKRENSAYETFQQALTETLDAVHQIRIVNREQYYHQRLKAFAESVKNRSIAFEWRSDAASRFSFNVFLIGFDLFRMLSMLMVVFSDLSIGQMFAVFGYLWFMMAPVQEILNMQYAYYSAKAALQRINGAFDLQKEPSMMEEVNPFSRAGTGVKVEIEHASFGYLDEKPVLRDVSLTIDAGKTVAFVGASGGGKSTLVQLLTGMYPLSSGSIRYDNVDVNRIGWAEVRKHVCTVIQSPALFNASVRQNLSMGERYSEAQLWAALEVAQLDLVVRELPQQLDTIVGRNGIRLSGGQRQRLAIARMALTDPKVVILDESTSALDTETESNLHEALAEYLKDRTTIIIAHRLSAVKQADQIFVFHEGRICEQGIHQQLVEKGGLYANLYGDRQAV</sequence>
<feature type="domain" description="ABC transmembrane type-1" evidence="10">
    <location>
        <begin position="49"/>
        <end position="345"/>
    </location>
</feature>
<dbReference type="PROSITE" id="PS50929">
    <property type="entry name" value="ABC_TM1F"/>
    <property type="match status" value="1"/>
</dbReference>
<feature type="transmembrane region" description="Helical" evidence="8">
    <location>
        <begin position="44"/>
        <end position="65"/>
    </location>
</feature>
<dbReference type="InterPro" id="IPR039421">
    <property type="entry name" value="Type_1_exporter"/>
</dbReference>
<dbReference type="Gene3D" id="1.20.1560.10">
    <property type="entry name" value="ABC transporter type 1, transmembrane domain"/>
    <property type="match status" value="1"/>
</dbReference>
<feature type="domain" description="ABC transporter" evidence="9">
    <location>
        <begin position="381"/>
        <end position="614"/>
    </location>
</feature>